<sequence>MEVSDGRGSVQDWVALPRFHHQYLPDVVEYEPGAFSREEIRALETQGYTLKLREAGYGNMQALVWYKKTERVEAASDPRGEGSAGVRKQGSAGLYLAPGAGAGDKLF</sequence>
<reference evidence="1 2" key="1">
    <citation type="journal article" date="2016" name="Nat. Commun.">
        <title>Thousands of microbial genomes shed light on interconnected biogeochemical processes in an aquifer system.</title>
        <authorList>
            <person name="Anantharaman K."/>
            <person name="Brown C.T."/>
            <person name="Hug L.A."/>
            <person name="Sharon I."/>
            <person name="Castelle C.J."/>
            <person name="Probst A.J."/>
            <person name="Thomas B.C."/>
            <person name="Singh A."/>
            <person name="Wilkins M.J."/>
            <person name="Karaoz U."/>
            <person name="Brodie E.L."/>
            <person name="Williams K.H."/>
            <person name="Hubbard S.S."/>
            <person name="Banfield J.F."/>
        </authorList>
    </citation>
    <scope>NUCLEOTIDE SEQUENCE [LARGE SCALE GENOMIC DNA]</scope>
</reference>
<proteinExistence type="predicted"/>
<comment type="caution">
    <text evidence="1">The sequence shown here is derived from an EMBL/GenBank/DDBJ whole genome shotgun (WGS) entry which is preliminary data.</text>
</comment>
<dbReference type="InterPro" id="IPR043137">
    <property type="entry name" value="GGT_ssub_C"/>
</dbReference>
<name>A0A1F6UNG5_9PROT</name>
<accession>A0A1F6UNG5</accession>
<protein>
    <submittedName>
        <fullName evidence="1">Uncharacterized protein</fullName>
    </submittedName>
</protein>
<dbReference type="EMBL" id="MFSV01000032">
    <property type="protein sequence ID" value="OGI58919.1"/>
    <property type="molecule type" value="Genomic_DNA"/>
</dbReference>
<dbReference type="PANTHER" id="PTHR43199:SF6">
    <property type="entry name" value="GLUTATHIONE HYDROLASE PROENZYME"/>
    <property type="match status" value="1"/>
</dbReference>
<dbReference type="Proteomes" id="UP000177950">
    <property type="component" value="Unassembled WGS sequence"/>
</dbReference>
<dbReference type="Gene3D" id="3.60.20.40">
    <property type="match status" value="1"/>
</dbReference>
<dbReference type="PANTHER" id="PTHR43199">
    <property type="entry name" value="GLUTATHIONE HYDROLASE"/>
    <property type="match status" value="1"/>
</dbReference>
<dbReference type="SUPFAM" id="SSF56235">
    <property type="entry name" value="N-terminal nucleophile aminohydrolases (Ntn hydrolases)"/>
    <property type="match status" value="1"/>
</dbReference>
<evidence type="ECO:0000313" key="1">
    <source>
        <dbReference type="EMBL" id="OGI58919.1"/>
    </source>
</evidence>
<organism evidence="1 2">
    <name type="scientific">Candidatus Muproteobacteria bacterium RBG_19FT_COMBO_61_10</name>
    <dbReference type="NCBI Taxonomy" id="1817761"/>
    <lineage>
        <taxon>Bacteria</taxon>
        <taxon>Pseudomonadati</taxon>
        <taxon>Pseudomonadota</taxon>
        <taxon>Candidatus Muproteobacteria</taxon>
    </lineage>
</organism>
<dbReference type="Pfam" id="PF01019">
    <property type="entry name" value="G_glu_transpept"/>
    <property type="match status" value="1"/>
</dbReference>
<dbReference type="InterPro" id="IPR051792">
    <property type="entry name" value="GGT_bact"/>
</dbReference>
<gene>
    <name evidence="1" type="ORF">A2V58_09510</name>
</gene>
<dbReference type="AlphaFoldDB" id="A0A1F6UNG5"/>
<dbReference type="InterPro" id="IPR029055">
    <property type="entry name" value="Ntn_hydrolases_N"/>
</dbReference>
<evidence type="ECO:0000313" key="2">
    <source>
        <dbReference type="Proteomes" id="UP000177950"/>
    </source>
</evidence>